<proteinExistence type="predicted"/>
<reference evidence="1 2" key="1">
    <citation type="journal article" date="2016" name="Nat. Commun.">
        <title>Thousands of microbial genomes shed light on interconnected biogeochemical processes in an aquifer system.</title>
        <authorList>
            <person name="Anantharaman K."/>
            <person name="Brown C.T."/>
            <person name="Hug L.A."/>
            <person name="Sharon I."/>
            <person name="Castelle C.J."/>
            <person name="Probst A.J."/>
            <person name="Thomas B.C."/>
            <person name="Singh A."/>
            <person name="Wilkins M.J."/>
            <person name="Karaoz U."/>
            <person name="Brodie E.L."/>
            <person name="Williams K.H."/>
            <person name="Hubbard S.S."/>
            <person name="Banfield J.F."/>
        </authorList>
    </citation>
    <scope>NUCLEOTIDE SEQUENCE [LARGE SCALE GENOMIC DNA]</scope>
</reference>
<organism evidence="1 2">
    <name type="scientific">Candidatus Woesebacteria bacterium GWA1_42_12</name>
    <dbReference type="NCBI Taxonomy" id="1802472"/>
    <lineage>
        <taxon>Bacteria</taxon>
        <taxon>Candidatus Woeseibacteriota</taxon>
    </lineage>
</organism>
<dbReference type="Proteomes" id="UP000177091">
    <property type="component" value="Unassembled WGS sequence"/>
</dbReference>
<evidence type="ECO:0000313" key="1">
    <source>
        <dbReference type="EMBL" id="OGM04571.1"/>
    </source>
</evidence>
<name>A0A1F7WNZ5_9BACT</name>
<protein>
    <submittedName>
        <fullName evidence="1">Toxin</fullName>
    </submittedName>
</protein>
<dbReference type="AlphaFoldDB" id="A0A1F7WNZ5"/>
<sequence length="95" mass="11190">MKYYDWNKAKNELLKIERDVSFEEVYIAIESGGLLEIVKHPNSKKYPNQKMFVVSINNYVYLVPFVEDEEKVFLKTVIPSRKATKKYLIKGGEKK</sequence>
<comment type="caution">
    <text evidence="1">The sequence shown here is derived from an EMBL/GenBank/DDBJ whole genome shotgun (WGS) entry which is preliminary data.</text>
</comment>
<gene>
    <name evidence="1" type="ORF">A2112_00900</name>
</gene>
<dbReference type="EMBL" id="MGFK01000010">
    <property type="protein sequence ID" value="OGM04571.1"/>
    <property type="molecule type" value="Genomic_DNA"/>
</dbReference>
<evidence type="ECO:0000313" key="2">
    <source>
        <dbReference type="Proteomes" id="UP000177091"/>
    </source>
</evidence>
<accession>A0A1F7WNZ5</accession>